<accession>A0A8T0IXE1</accession>
<dbReference type="Pfam" id="PF00013">
    <property type="entry name" value="KH_1"/>
    <property type="match status" value="1"/>
</dbReference>
<feature type="domain" description="CCHC-type" evidence="5">
    <location>
        <begin position="98"/>
        <end position="112"/>
    </location>
</feature>
<feature type="compositionally biased region" description="Polar residues" evidence="4">
    <location>
        <begin position="289"/>
        <end position="298"/>
    </location>
</feature>
<dbReference type="EMBL" id="CM026422">
    <property type="protein sequence ID" value="KAG0588410.1"/>
    <property type="molecule type" value="Genomic_DNA"/>
</dbReference>
<gene>
    <name evidence="6" type="ORF">KC19_2G241000</name>
</gene>
<dbReference type="Proteomes" id="UP000822688">
    <property type="component" value="Chromosome 2"/>
</dbReference>
<name>A0A8T0IXE1_CERPU</name>
<keyword evidence="1" id="KW-0863">Zinc-finger</keyword>
<feature type="region of interest" description="Disordered" evidence="4">
    <location>
        <begin position="416"/>
        <end position="453"/>
    </location>
</feature>
<dbReference type="GO" id="GO:0008270">
    <property type="term" value="F:zinc ion binding"/>
    <property type="evidence" value="ECO:0007669"/>
    <property type="project" value="UniProtKB-KW"/>
</dbReference>
<sequence length="564" mass="62697">MSELDDDRDEEWFKEVYGTEYTGPPRAAGGTKRGSEPAPPKAAVKRPPNTSDSEEDDEPRDPNAVPTDFTSREAKVWEAKAKAVERNWKRRKEEELTCRLCGEVGHFAQGCPTTLGGNRKTGEVVERIPLRDKRLKPRLIGTGGAIVQGIEKETGCRLKLEDNLTVGNGAFFVKITGPDRVAVNKAMACVNKLVDQVEDEWKQQAGARKSQGRDRERGERAGAYQGGNAAANPIISSQMQLVSLQRHPHENSTLGRRGDLTTPPLDEEKRTIEHIASQLEARRQWKAVSGSSQQSLNGSYKEGRSASGVGSLPPAQQAGKVNGASAYYPDTAVSYPSHAEHELEMNLEYDVQSLDELERRFLEETIALTKDQNKEEDKENARHRERLREIQEQFQHKMTKLRAKQAKNREEFLRAESQRRYQTSPGAPNYSHYQYGGSGGSLPPPTSARSASNYVDPLTSHAVSAYVDPLPQYEGSYEGSYDQGFDKGYDQNPADSSGLQSIRSTTYDSYPEASYSPSAASYNRKQGTYDKPGYESSNAYNTKSQVYDTKPYSYGTTSQYPAYG</sequence>
<keyword evidence="2" id="KW-0694">RNA-binding</keyword>
<proteinExistence type="predicted"/>
<dbReference type="PROSITE" id="PS50158">
    <property type="entry name" value="ZF_CCHC"/>
    <property type="match status" value="1"/>
</dbReference>
<keyword evidence="3" id="KW-0175">Coiled coil</keyword>
<dbReference type="PANTHER" id="PTHR34210:SF3">
    <property type="entry name" value="CCHC-TYPE DOMAIN-CONTAINING PROTEIN"/>
    <property type="match status" value="1"/>
</dbReference>
<evidence type="ECO:0000259" key="5">
    <source>
        <dbReference type="PROSITE" id="PS50158"/>
    </source>
</evidence>
<comment type="caution">
    <text evidence="6">The sequence shown here is derived from an EMBL/GenBank/DDBJ whole genome shotgun (WGS) entry which is preliminary data.</text>
</comment>
<dbReference type="CDD" id="cd02393">
    <property type="entry name" value="KH-I_PNPase"/>
    <property type="match status" value="1"/>
</dbReference>
<feature type="compositionally biased region" description="Acidic residues" evidence="4">
    <location>
        <begin position="1"/>
        <end position="12"/>
    </location>
</feature>
<feature type="compositionally biased region" description="Low complexity" evidence="4">
    <location>
        <begin position="509"/>
        <end position="522"/>
    </location>
</feature>
<protein>
    <recommendedName>
        <fullName evidence="5">CCHC-type domain-containing protein</fullName>
    </recommendedName>
</protein>
<keyword evidence="7" id="KW-1185">Reference proteome</keyword>
<feature type="compositionally biased region" description="Polar residues" evidence="4">
    <location>
        <begin position="535"/>
        <end position="547"/>
    </location>
</feature>
<evidence type="ECO:0000256" key="2">
    <source>
        <dbReference type="PROSITE-ProRule" id="PRU00117"/>
    </source>
</evidence>
<evidence type="ECO:0000256" key="3">
    <source>
        <dbReference type="SAM" id="Coils"/>
    </source>
</evidence>
<feature type="region of interest" description="Disordered" evidence="4">
    <location>
        <begin position="1"/>
        <end position="71"/>
    </location>
</feature>
<feature type="compositionally biased region" description="Basic and acidic residues" evidence="4">
    <location>
        <begin position="211"/>
        <end position="220"/>
    </location>
</feature>
<dbReference type="PROSITE" id="PS50084">
    <property type="entry name" value="KH_TYPE_1"/>
    <property type="match status" value="1"/>
</dbReference>
<evidence type="ECO:0000256" key="4">
    <source>
        <dbReference type="SAM" id="MobiDB-lite"/>
    </source>
</evidence>
<feature type="region of interest" description="Disordered" evidence="4">
    <location>
        <begin position="474"/>
        <end position="564"/>
    </location>
</feature>
<evidence type="ECO:0000313" key="6">
    <source>
        <dbReference type="EMBL" id="KAG0588410.1"/>
    </source>
</evidence>
<dbReference type="SUPFAM" id="SSF54791">
    <property type="entry name" value="Eukaryotic type KH-domain (KH-domain type I)"/>
    <property type="match status" value="1"/>
</dbReference>
<dbReference type="PANTHER" id="PTHR34210">
    <property type="entry name" value="OS01G0252900 PROTEIN"/>
    <property type="match status" value="1"/>
</dbReference>
<dbReference type="AlphaFoldDB" id="A0A8T0IXE1"/>
<dbReference type="InterPro" id="IPR004088">
    <property type="entry name" value="KH_dom_type_1"/>
</dbReference>
<dbReference type="InterPro" id="IPR001878">
    <property type="entry name" value="Znf_CCHC"/>
</dbReference>
<evidence type="ECO:0000313" key="7">
    <source>
        <dbReference type="Proteomes" id="UP000822688"/>
    </source>
</evidence>
<keyword evidence="1" id="KW-0479">Metal-binding</keyword>
<organism evidence="6 7">
    <name type="scientific">Ceratodon purpureus</name>
    <name type="common">Fire moss</name>
    <name type="synonym">Dicranum purpureum</name>
    <dbReference type="NCBI Taxonomy" id="3225"/>
    <lineage>
        <taxon>Eukaryota</taxon>
        <taxon>Viridiplantae</taxon>
        <taxon>Streptophyta</taxon>
        <taxon>Embryophyta</taxon>
        <taxon>Bryophyta</taxon>
        <taxon>Bryophytina</taxon>
        <taxon>Bryopsida</taxon>
        <taxon>Dicranidae</taxon>
        <taxon>Pseudoditrichales</taxon>
        <taxon>Ditrichaceae</taxon>
        <taxon>Ceratodon</taxon>
    </lineage>
</organism>
<dbReference type="SUPFAM" id="SSF57756">
    <property type="entry name" value="Retrovirus zinc finger-like domains"/>
    <property type="match status" value="1"/>
</dbReference>
<feature type="compositionally biased region" description="Polar residues" evidence="4">
    <location>
        <begin position="493"/>
        <end position="508"/>
    </location>
</feature>
<dbReference type="GO" id="GO:0003723">
    <property type="term" value="F:RNA binding"/>
    <property type="evidence" value="ECO:0007669"/>
    <property type="project" value="UniProtKB-UniRule"/>
</dbReference>
<feature type="coiled-coil region" evidence="3">
    <location>
        <begin position="359"/>
        <end position="404"/>
    </location>
</feature>
<evidence type="ECO:0000256" key="1">
    <source>
        <dbReference type="PROSITE-ProRule" id="PRU00047"/>
    </source>
</evidence>
<feature type="region of interest" description="Disordered" evidence="4">
    <location>
        <begin position="283"/>
        <end position="322"/>
    </location>
</feature>
<dbReference type="InterPro" id="IPR036612">
    <property type="entry name" value="KH_dom_type_1_sf"/>
</dbReference>
<dbReference type="SMART" id="SM00343">
    <property type="entry name" value="ZnF_C2HC"/>
    <property type="match status" value="1"/>
</dbReference>
<keyword evidence="1" id="KW-0862">Zinc</keyword>
<feature type="compositionally biased region" description="Polar residues" evidence="4">
    <location>
        <begin position="554"/>
        <end position="564"/>
    </location>
</feature>
<feature type="region of interest" description="Disordered" evidence="4">
    <location>
        <begin position="202"/>
        <end position="227"/>
    </location>
</feature>
<reference evidence="6" key="1">
    <citation type="submission" date="2020-06" db="EMBL/GenBank/DDBJ databases">
        <title>WGS assembly of Ceratodon purpureus strain R40.</title>
        <authorList>
            <person name="Carey S.B."/>
            <person name="Jenkins J."/>
            <person name="Shu S."/>
            <person name="Lovell J.T."/>
            <person name="Sreedasyam A."/>
            <person name="Maumus F."/>
            <person name="Tiley G.P."/>
            <person name="Fernandez-Pozo N."/>
            <person name="Barry K."/>
            <person name="Chen C."/>
            <person name="Wang M."/>
            <person name="Lipzen A."/>
            <person name="Daum C."/>
            <person name="Saski C.A."/>
            <person name="Payton A.C."/>
            <person name="Mcbreen J.C."/>
            <person name="Conrad R.E."/>
            <person name="Kollar L.M."/>
            <person name="Olsson S."/>
            <person name="Huttunen S."/>
            <person name="Landis J.B."/>
            <person name="Wickett N.J."/>
            <person name="Johnson M.G."/>
            <person name="Rensing S.A."/>
            <person name="Grimwood J."/>
            <person name="Schmutz J."/>
            <person name="Mcdaniel S.F."/>
        </authorList>
    </citation>
    <scope>NUCLEOTIDE SEQUENCE</scope>
    <source>
        <strain evidence="6">R40</strain>
    </source>
</reference>
<dbReference type="InterPro" id="IPR036875">
    <property type="entry name" value="Znf_CCHC_sf"/>
</dbReference>
<dbReference type="Gene3D" id="3.30.1370.10">
    <property type="entry name" value="K Homology domain, type 1"/>
    <property type="match status" value="1"/>
</dbReference>